<dbReference type="GO" id="GO:0005524">
    <property type="term" value="F:ATP binding"/>
    <property type="evidence" value="ECO:0007669"/>
    <property type="project" value="InterPro"/>
</dbReference>
<dbReference type="OrthoDB" id="6500128at2759"/>
<dbReference type="Gene3D" id="3.40.50.300">
    <property type="entry name" value="P-loop containing nucleotide triphosphate hydrolases"/>
    <property type="match status" value="1"/>
</dbReference>
<dbReference type="GO" id="GO:0005886">
    <property type="term" value="C:plasma membrane"/>
    <property type="evidence" value="ECO:0007669"/>
    <property type="project" value="TreeGrafter"/>
</dbReference>
<organism evidence="2 3">
    <name type="scientific">Elaeis guineensis var. tenera</name>
    <name type="common">Oil palm</name>
    <dbReference type="NCBI Taxonomy" id="51953"/>
    <lineage>
        <taxon>Eukaryota</taxon>
        <taxon>Viridiplantae</taxon>
        <taxon>Streptophyta</taxon>
        <taxon>Embryophyta</taxon>
        <taxon>Tracheophyta</taxon>
        <taxon>Spermatophyta</taxon>
        <taxon>Magnoliopsida</taxon>
        <taxon>Liliopsida</taxon>
        <taxon>Arecaceae</taxon>
        <taxon>Arecoideae</taxon>
        <taxon>Cocoseae</taxon>
        <taxon>Elaeidinae</taxon>
        <taxon>Elaeis</taxon>
    </lineage>
</organism>
<dbReference type="GO" id="GO:0022857">
    <property type="term" value="F:transmembrane transporter activity"/>
    <property type="evidence" value="ECO:0007669"/>
    <property type="project" value="TreeGrafter"/>
</dbReference>
<evidence type="ECO:0000259" key="1">
    <source>
        <dbReference type="Pfam" id="PF00005"/>
    </source>
</evidence>
<dbReference type="Pfam" id="PF00005">
    <property type="entry name" value="ABC_tran"/>
    <property type="match status" value="1"/>
</dbReference>
<name>A0A6I9QLH3_ELAGV</name>
<dbReference type="PANTHER" id="PTHR24220">
    <property type="entry name" value="IMPORT ATP-BINDING PROTEIN"/>
    <property type="match status" value="1"/>
</dbReference>
<feature type="domain" description="ABC transporter" evidence="1">
    <location>
        <begin position="44"/>
        <end position="179"/>
    </location>
</feature>
<dbReference type="AlphaFoldDB" id="A0A6I9QLH3"/>
<dbReference type="GO" id="GO:0016887">
    <property type="term" value="F:ATP hydrolysis activity"/>
    <property type="evidence" value="ECO:0007669"/>
    <property type="project" value="InterPro"/>
</dbReference>
<dbReference type="InterPro" id="IPR015854">
    <property type="entry name" value="ABC_transpr_LolD-like"/>
</dbReference>
<sequence>MNLDINLTDHQPPGAVRQPASLPLMRLTGASKLYDKGSSIREALRSVDLDIHRGEFAAIVGPSGSGKSALMKMLGLLEAPTSGGYRFQGVPEQSLSTEQRLWLRRRFFGFVPQEFHLLRSTSLQGNVALPLMYRGMSAERCQSAAMRALALVGLEDQGHRMPDELDRTQHGKAAIARAL</sequence>
<protein>
    <submittedName>
        <fullName evidence="3">Uncharacterized protein LOC105037711</fullName>
    </submittedName>
</protein>
<dbReference type="SUPFAM" id="SSF52540">
    <property type="entry name" value="P-loop containing nucleoside triphosphate hydrolases"/>
    <property type="match status" value="1"/>
</dbReference>
<dbReference type="RefSeq" id="XP_010911647.1">
    <property type="nucleotide sequence ID" value="XM_010913345.1"/>
</dbReference>
<dbReference type="InParanoid" id="A0A6I9QLH3"/>
<evidence type="ECO:0000313" key="3">
    <source>
        <dbReference type="RefSeq" id="XP_010911647.1"/>
    </source>
</evidence>
<dbReference type="InterPro" id="IPR027417">
    <property type="entry name" value="P-loop_NTPase"/>
</dbReference>
<dbReference type="PANTHER" id="PTHR24220:SF86">
    <property type="entry name" value="ABC TRANSPORTER ABCH.1"/>
    <property type="match status" value="1"/>
</dbReference>
<evidence type="ECO:0000313" key="2">
    <source>
        <dbReference type="Proteomes" id="UP000504607"/>
    </source>
</evidence>
<gene>
    <name evidence="3" type="primary">LOC105037711</name>
</gene>
<keyword evidence="2" id="KW-1185">Reference proteome</keyword>
<proteinExistence type="predicted"/>
<accession>A0A6I9QLH3</accession>
<dbReference type="Proteomes" id="UP000504607">
    <property type="component" value="Unplaced"/>
</dbReference>
<reference evidence="3" key="1">
    <citation type="submission" date="2025-08" db="UniProtKB">
        <authorList>
            <consortium name="RefSeq"/>
        </authorList>
    </citation>
    <scope>IDENTIFICATION</scope>
</reference>
<dbReference type="InterPro" id="IPR003439">
    <property type="entry name" value="ABC_transporter-like_ATP-bd"/>
</dbReference>
<feature type="non-terminal residue" evidence="3">
    <location>
        <position position="179"/>
    </location>
</feature>